<gene>
    <name evidence="2" type="ORF">J4032_01205</name>
</gene>
<evidence type="ECO:0000313" key="3">
    <source>
        <dbReference type="Proteomes" id="UP000828924"/>
    </source>
</evidence>
<protein>
    <submittedName>
        <fullName evidence="2">STAS domain-containing protein</fullName>
    </submittedName>
</protein>
<dbReference type="PANTHER" id="PTHR33495:SF2">
    <property type="entry name" value="ANTI-SIGMA FACTOR ANTAGONIST TM_1081-RELATED"/>
    <property type="match status" value="1"/>
</dbReference>
<dbReference type="InterPro" id="IPR036513">
    <property type="entry name" value="STAS_dom_sf"/>
</dbReference>
<dbReference type="PANTHER" id="PTHR33495">
    <property type="entry name" value="ANTI-SIGMA FACTOR ANTAGONIST TM_1081-RELATED-RELATED"/>
    <property type="match status" value="1"/>
</dbReference>
<organism evidence="2 3">
    <name type="scientific">Streptomyces formicae</name>
    <dbReference type="NCBI Taxonomy" id="1616117"/>
    <lineage>
        <taxon>Bacteria</taxon>
        <taxon>Bacillati</taxon>
        <taxon>Actinomycetota</taxon>
        <taxon>Actinomycetes</taxon>
        <taxon>Kitasatosporales</taxon>
        <taxon>Streptomycetaceae</taxon>
        <taxon>Streptomyces</taxon>
    </lineage>
</organism>
<evidence type="ECO:0000259" key="1">
    <source>
        <dbReference type="PROSITE" id="PS50801"/>
    </source>
</evidence>
<reference evidence="2 3" key="1">
    <citation type="submission" date="2021-03" db="EMBL/GenBank/DDBJ databases">
        <title>Complete genome of Streptomyces formicae strain 1H-GS9 (DSM 100524).</title>
        <authorList>
            <person name="Atanasov K.E."/>
            <person name="Altabella T."/>
            <person name="Ferrer A."/>
        </authorList>
    </citation>
    <scope>NUCLEOTIDE SEQUENCE [LARGE SCALE GENOMIC DNA]</scope>
    <source>
        <strain evidence="2 3">1H-GS9</strain>
    </source>
</reference>
<dbReference type="EMBL" id="CP071872">
    <property type="protein sequence ID" value="UNM10309.1"/>
    <property type="molecule type" value="Genomic_DNA"/>
</dbReference>
<accession>A0ABY3WCP7</accession>
<name>A0ABY3WCP7_9ACTN</name>
<sequence>MPIPQLTVFRHDMNNRALMTLTGEIDLETVHVVRESLAQCLRDGIRTIDVDLTTVTFCDVTGLNAFLHASSATAAACGSLRLHHPPPILARILALTGTSTLLLALPDGRSGRAADAPAHRIVPATTAPPVGAL</sequence>
<feature type="domain" description="STAS" evidence="1">
    <location>
        <begin position="6"/>
        <end position="97"/>
    </location>
</feature>
<dbReference type="CDD" id="cd07043">
    <property type="entry name" value="STAS_anti-anti-sigma_factors"/>
    <property type="match status" value="1"/>
</dbReference>
<dbReference type="Gene3D" id="3.30.750.24">
    <property type="entry name" value="STAS domain"/>
    <property type="match status" value="1"/>
</dbReference>
<dbReference type="InterPro" id="IPR002645">
    <property type="entry name" value="STAS_dom"/>
</dbReference>
<keyword evidence="3" id="KW-1185">Reference proteome</keyword>
<dbReference type="InterPro" id="IPR058548">
    <property type="entry name" value="MlaB-like_STAS"/>
</dbReference>
<dbReference type="SUPFAM" id="SSF52091">
    <property type="entry name" value="SpoIIaa-like"/>
    <property type="match status" value="1"/>
</dbReference>
<dbReference type="PROSITE" id="PS50801">
    <property type="entry name" value="STAS"/>
    <property type="match status" value="1"/>
</dbReference>
<dbReference type="Proteomes" id="UP000828924">
    <property type="component" value="Chromosome"/>
</dbReference>
<proteinExistence type="predicted"/>
<dbReference type="RefSeq" id="WP_242328808.1">
    <property type="nucleotide sequence ID" value="NZ_CP071872.1"/>
</dbReference>
<dbReference type="Pfam" id="PF13466">
    <property type="entry name" value="STAS_2"/>
    <property type="match status" value="1"/>
</dbReference>
<evidence type="ECO:0000313" key="2">
    <source>
        <dbReference type="EMBL" id="UNM10309.1"/>
    </source>
</evidence>